<organism evidence="1 2">
    <name type="scientific">Skermanella stibiiresistens SB22</name>
    <dbReference type="NCBI Taxonomy" id="1385369"/>
    <lineage>
        <taxon>Bacteria</taxon>
        <taxon>Pseudomonadati</taxon>
        <taxon>Pseudomonadota</taxon>
        <taxon>Alphaproteobacteria</taxon>
        <taxon>Rhodospirillales</taxon>
        <taxon>Azospirillaceae</taxon>
        <taxon>Skermanella</taxon>
    </lineage>
</organism>
<proteinExistence type="predicted"/>
<gene>
    <name evidence="1" type="ORF">N825_04850</name>
</gene>
<keyword evidence="2" id="KW-1185">Reference proteome</keyword>
<dbReference type="RefSeq" id="WP_037453497.1">
    <property type="nucleotide sequence ID" value="NZ_AVFL01000010.1"/>
</dbReference>
<evidence type="ECO:0000313" key="2">
    <source>
        <dbReference type="Proteomes" id="UP000019486"/>
    </source>
</evidence>
<sequence length="127" mass="13218">MNRRELLGTVAATGLIAAIPTHSGATGLAGVAAVPPQADQLLGLLRSRAAARRIGRAYLETASHEADAAQLVSLILGDDAVGVDRVGDLRHRVAELQRADFTAGRTVTLDGWVLSRTEARLCALAAV</sequence>
<comment type="caution">
    <text evidence="1">The sequence shown here is derived from an EMBL/GenBank/DDBJ whole genome shotgun (WGS) entry which is preliminary data.</text>
</comment>
<protein>
    <submittedName>
        <fullName evidence="1">Uncharacterized protein</fullName>
    </submittedName>
</protein>
<dbReference type="STRING" id="1385369.N825_04850"/>
<dbReference type="OrthoDB" id="7361935at2"/>
<dbReference type="AlphaFoldDB" id="W9H1G8"/>
<name>W9H1G8_9PROT</name>
<accession>W9H1G8</accession>
<evidence type="ECO:0000313" key="1">
    <source>
        <dbReference type="EMBL" id="EWY39914.1"/>
    </source>
</evidence>
<dbReference type="EMBL" id="AVFL01000010">
    <property type="protein sequence ID" value="EWY39914.1"/>
    <property type="molecule type" value="Genomic_DNA"/>
</dbReference>
<dbReference type="Proteomes" id="UP000019486">
    <property type="component" value="Unassembled WGS sequence"/>
</dbReference>
<reference evidence="1 2" key="1">
    <citation type="submission" date="2013-08" db="EMBL/GenBank/DDBJ databases">
        <title>The genome sequence of Skermanella stibiiresistens.</title>
        <authorList>
            <person name="Zhu W."/>
            <person name="Wang G."/>
        </authorList>
    </citation>
    <scope>NUCLEOTIDE SEQUENCE [LARGE SCALE GENOMIC DNA]</scope>
    <source>
        <strain evidence="1 2">SB22</strain>
    </source>
</reference>